<comment type="caution">
    <text evidence="1">The sequence shown here is derived from an EMBL/GenBank/DDBJ whole genome shotgun (WGS) entry which is preliminary data.</text>
</comment>
<reference evidence="1" key="1">
    <citation type="submission" date="2024-09" db="EMBL/GenBank/DDBJ databases">
        <title>Draft Genome Sequences of Neofusicoccum parvum.</title>
        <authorList>
            <person name="Ashida A."/>
            <person name="Camagna M."/>
            <person name="Tanaka A."/>
            <person name="Takemoto D."/>
        </authorList>
    </citation>
    <scope>NUCLEOTIDE SEQUENCE</scope>
    <source>
        <strain evidence="1">PPO83</strain>
    </source>
</reference>
<evidence type="ECO:0000313" key="1">
    <source>
        <dbReference type="EMBL" id="GME49061.1"/>
    </source>
</evidence>
<proteinExistence type="predicted"/>
<accession>A0ACB5SNC5</accession>
<organism evidence="1 2">
    <name type="scientific">Neofusicoccum parvum</name>
    <dbReference type="NCBI Taxonomy" id="310453"/>
    <lineage>
        <taxon>Eukaryota</taxon>
        <taxon>Fungi</taxon>
        <taxon>Dikarya</taxon>
        <taxon>Ascomycota</taxon>
        <taxon>Pezizomycotina</taxon>
        <taxon>Dothideomycetes</taxon>
        <taxon>Dothideomycetes incertae sedis</taxon>
        <taxon>Botryosphaeriales</taxon>
        <taxon>Botryosphaeriaceae</taxon>
        <taxon>Neofusicoccum</taxon>
    </lineage>
</organism>
<name>A0ACB5SNC5_9PEZI</name>
<sequence length="122" mass="13453">MAPPPPHLKHLRTWTCPISACKTLHADRSIHHGCSTCGWDLADGRATVAAYVKKGGNEGGSSSCMRWACPNEKGRCRRVWQTRSVFEGCSACNWGMFVCRRCGGEFGETTKDAGCPNCWWCL</sequence>
<keyword evidence="2" id="KW-1185">Reference proteome</keyword>
<dbReference type="Proteomes" id="UP001165186">
    <property type="component" value="Unassembled WGS sequence"/>
</dbReference>
<protein>
    <submittedName>
        <fullName evidence="1">Uncharacterized protein</fullName>
    </submittedName>
</protein>
<gene>
    <name evidence="1" type="primary">g4390</name>
    <name evidence="1" type="ORF">NpPPO83_00004390</name>
</gene>
<evidence type="ECO:0000313" key="2">
    <source>
        <dbReference type="Proteomes" id="UP001165186"/>
    </source>
</evidence>
<dbReference type="EMBL" id="BSXG01000150">
    <property type="protein sequence ID" value="GME49061.1"/>
    <property type="molecule type" value="Genomic_DNA"/>
</dbReference>